<evidence type="ECO:0000313" key="1">
    <source>
        <dbReference type="EMBL" id="KAF0741786.1"/>
    </source>
</evidence>
<evidence type="ECO:0000313" key="2">
    <source>
        <dbReference type="Proteomes" id="UP000478052"/>
    </source>
</evidence>
<comment type="caution">
    <text evidence="1">The sequence shown here is derived from an EMBL/GenBank/DDBJ whole genome shotgun (WGS) entry which is preliminary data.</text>
</comment>
<dbReference type="OrthoDB" id="1607513at2759"/>
<proteinExistence type="predicted"/>
<accession>A0A6G0XNG2</accession>
<keyword evidence="2" id="KW-1185">Reference proteome</keyword>
<dbReference type="Proteomes" id="UP000478052">
    <property type="component" value="Unassembled WGS sequence"/>
</dbReference>
<gene>
    <name evidence="1" type="ORF">FWK35_00025781</name>
</gene>
<organism evidence="1 2">
    <name type="scientific">Aphis craccivora</name>
    <name type="common">Cowpea aphid</name>
    <dbReference type="NCBI Taxonomy" id="307492"/>
    <lineage>
        <taxon>Eukaryota</taxon>
        <taxon>Metazoa</taxon>
        <taxon>Ecdysozoa</taxon>
        <taxon>Arthropoda</taxon>
        <taxon>Hexapoda</taxon>
        <taxon>Insecta</taxon>
        <taxon>Pterygota</taxon>
        <taxon>Neoptera</taxon>
        <taxon>Paraneoptera</taxon>
        <taxon>Hemiptera</taxon>
        <taxon>Sternorrhyncha</taxon>
        <taxon>Aphidomorpha</taxon>
        <taxon>Aphidoidea</taxon>
        <taxon>Aphididae</taxon>
        <taxon>Aphidini</taxon>
        <taxon>Aphis</taxon>
        <taxon>Aphis</taxon>
    </lineage>
</organism>
<protein>
    <submittedName>
        <fullName evidence="1">Zinc finger BED domain-containing protein 1-like isoform X1</fullName>
    </submittedName>
</protein>
<sequence>MQCFKDIPIDLKETLVSTIPVIGNLTIELSSEKDIHIKINILISHLKKKKKQEKDLPQNIYHTVGKMESKADRKFQNFNMKRILTETTILDPRFKKKGFNSITSCQQAYQKLILNVTSITSNQTLQTSNDDVLMLP</sequence>
<reference evidence="1 2" key="1">
    <citation type="submission" date="2019-08" db="EMBL/GenBank/DDBJ databases">
        <title>Whole genome of Aphis craccivora.</title>
        <authorList>
            <person name="Voronova N.V."/>
            <person name="Shulinski R.S."/>
            <person name="Bandarenka Y.V."/>
            <person name="Zhorov D.G."/>
            <person name="Warner D."/>
        </authorList>
    </citation>
    <scope>NUCLEOTIDE SEQUENCE [LARGE SCALE GENOMIC DNA]</scope>
    <source>
        <strain evidence="1">180601</strain>
        <tissue evidence="1">Whole Body</tissue>
    </source>
</reference>
<dbReference type="EMBL" id="VUJU01007694">
    <property type="protein sequence ID" value="KAF0741786.1"/>
    <property type="molecule type" value="Genomic_DNA"/>
</dbReference>
<dbReference type="AlphaFoldDB" id="A0A6G0XNG2"/>
<name>A0A6G0XNG2_APHCR</name>